<name>A0A383A9W6_9ZZZZ</name>
<feature type="non-terminal residue" evidence="1">
    <location>
        <position position="253"/>
    </location>
</feature>
<reference evidence="1" key="1">
    <citation type="submission" date="2018-05" db="EMBL/GenBank/DDBJ databases">
        <authorList>
            <person name="Lanie J.A."/>
            <person name="Ng W.-L."/>
            <person name="Kazmierczak K.M."/>
            <person name="Andrzejewski T.M."/>
            <person name="Davidsen T.M."/>
            <person name="Wayne K.J."/>
            <person name="Tettelin H."/>
            <person name="Glass J.I."/>
            <person name="Rusch D."/>
            <person name="Podicherti R."/>
            <person name="Tsui H.-C.T."/>
            <person name="Winkler M.E."/>
        </authorList>
    </citation>
    <scope>NUCLEOTIDE SEQUENCE</scope>
</reference>
<protein>
    <submittedName>
        <fullName evidence="1">Uncharacterized protein</fullName>
    </submittedName>
</protein>
<proteinExistence type="predicted"/>
<feature type="non-terminal residue" evidence="1">
    <location>
        <position position="1"/>
    </location>
</feature>
<evidence type="ECO:0000313" key="1">
    <source>
        <dbReference type="EMBL" id="SVE04454.1"/>
    </source>
</evidence>
<gene>
    <name evidence="1" type="ORF">METZ01_LOCUS457308</name>
</gene>
<dbReference type="AlphaFoldDB" id="A0A383A9W6"/>
<sequence length="253" mass="28182">EMVISMDYEINLNQGANLISFHGLPDNVTTSSVFDDLIPTVYSVLGEGSSAWYMSDEGYWIGSLVNLELTSAYWVFTNDECTLSGAGHPYNLNRVYDLHVGANLVSFPSRGSDYVSDALPDEIEGHILAILGQGVSAIQVDGNWYGALIDFHENQGYWFITDADFSFSYELSTENMLSRSAEFSYMTKRPETLKFIQSSEQAFYFIDEESFENVNINNGDWLVSICGSTWSGSRQYLGETIDIPVMGSDGQTV</sequence>
<accession>A0A383A9W6</accession>
<dbReference type="EMBL" id="UINC01190338">
    <property type="protein sequence ID" value="SVE04454.1"/>
    <property type="molecule type" value="Genomic_DNA"/>
</dbReference>
<organism evidence="1">
    <name type="scientific">marine metagenome</name>
    <dbReference type="NCBI Taxonomy" id="408172"/>
    <lineage>
        <taxon>unclassified sequences</taxon>
        <taxon>metagenomes</taxon>
        <taxon>ecological metagenomes</taxon>
    </lineage>
</organism>